<dbReference type="Proteomes" id="UP000294562">
    <property type="component" value="Unassembled WGS sequence"/>
</dbReference>
<sequence>MIRRSVLSLTAAVTLSLGFSLPVVAQDDFIIVQSTTSTQNSGLFDHILPIFRAATGIEVRVVAVGTGQAIRNAANGDGDVLFVHSKPSEEAFVKNGDGVRRFDVMYNDFVIVGPPADPADVTGMSDVVNALKQIAAAEAPFASRGDDSGTNKAELRLWAEAGIDASAASGEWYRETGSGMGATLNTGTAMGAYIMTDRATWIAFGNKGDYQIAVEGDPKMFNQYGIILVNPEKHPNVKADAGQAFVDWVLSDEGQAAIAGYQQDGQQLFFPNADS</sequence>
<proteinExistence type="predicted"/>
<organism evidence="3 4">
    <name type="scientific">Meridianimarinicoccus aquatilis</name>
    <dbReference type="NCBI Taxonomy" id="2552766"/>
    <lineage>
        <taxon>Bacteria</taxon>
        <taxon>Pseudomonadati</taxon>
        <taxon>Pseudomonadota</taxon>
        <taxon>Alphaproteobacteria</taxon>
        <taxon>Rhodobacterales</taxon>
        <taxon>Paracoccaceae</taxon>
        <taxon>Meridianimarinicoccus</taxon>
    </lineage>
</organism>
<dbReference type="Pfam" id="PF12849">
    <property type="entry name" value="PBP_like_2"/>
    <property type="match status" value="1"/>
</dbReference>
<evidence type="ECO:0000313" key="3">
    <source>
        <dbReference type="EMBL" id="TDL90372.1"/>
    </source>
</evidence>
<name>A0A4R6B2B2_9RHOB</name>
<accession>A0A4R6B2B2</accession>
<evidence type="ECO:0000256" key="1">
    <source>
        <dbReference type="SAM" id="SignalP"/>
    </source>
</evidence>
<dbReference type="PANTHER" id="PTHR37945:SF1">
    <property type="entry name" value="EXTRACELLULAR TUNGSTATE BINDING PROTEIN"/>
    <property type="match status" value="1"/>
</dbReference>
<dbReference type="OrthoDB" id="186379at2"/>
<dbReference type="AlphaFoldDB" id="A0A4R6B2B2"/>
<dbReference type="InterPro" id="IPR024370">
    <property type="entry name" value="PBP_domain"/>
</dbReference>
<dbReference type="EMBL" id="SMZO01000009">
    <property type="protein sequence ID" value="TDL90372.1"/>
    <property type="molecule type" value="Genomic_DNA"/>
</dbReference>
<feature type="signal peptide" evidence="1">
    <location>
        <begin position="1"/>
        <end position="25"/>
    </location>
</feature>
<dbReference type="Gene3D" id="3.40.190.10">
    <property type="entry name" value="Periplasmic binding protein-like II"/>
    <property type="match status" value="2"/>
</dbReference>
<dbReference type="InterPro" id="IPR052738">
    <property type="entry name" value="ABC-Tungstate_binding"/>
</dbReference>
<protein>
    <submittedName>
        <fullName evidence="3">Extracellular solute-binding protein</fullName>
    </submittedName>
</protein>
<keyword evidence="4" id="KW-1185">Reference proteome</keyword>
<keyword evidence="1" id="KW-0732">Signal</keyword>
<gene>
    <name evidence="3" type="ORF">E2L05_05440</name>
</gene>
<dbReference type="PANTHER" id="PTHR37945">
    <property type="entry name" value="EXTRACELLULAR TUNGSTATE BINDING PROTEIN"/>
    <property type="match status" value="1"/>
</dbReference>
<dbReference type="SUPFAM" id="SSF53850">
    <property type="entry name" value="Periplasmic binding protein-like II"/>
    <property type="match status" value="1"/>
</dbReference>
<dbReference type="RefSeq" id="WP_133341887.1">
    <property type="nucleotide sequence ID" value="NZ_SMZO01000009.1"/>
</dbReference>
<evidence type="ECO:0000313" key="4">
    <source>
        <dbReference type="Proteomes" id="UP000294562"/>
    </source>
</evidence>
<feature type="domain" description="PBP" evidence="2">
    <location>
        <begin position="30"/>
        <end position="253"/>
    </location>
</feature>
<comment type="caution">
    <text evidence="3">The sequence shown here is derived from an EMBL/GenBank/DDBJ whole genome shotgun (WGS) entry which is preliminary data.</text>
</comment>
<reference evidence="3 4" key="1">
    <citation type="submission" date="2019-03" db="EMBL/GenBank/DDBJ databases">
        <title>Rhodobacteraceae bacterium SM1902, a new member of the family Rhodobacteraceae isolated from Yantai.</title>
        <authorList>
            <person name="Sun Y."/>
        </authorList>
    </citation>
    <scope>NUCLEOTIDE SEQUENCE [LARGE SCALE GENOMIC DNA]</scope>
    <source>
        <strain evidence="3 4">SM1902</strain>
    </source>
</reference>
<evidence type="ECO:0000259" key="2">
    <source>
        <dbReference type="Pfam" id="PF12849"/>
    </source>
</evidence>
<feature type="chain" id="PRO_5020827340" evidence="1">
    <location>
        <begin position="26"/>
        <end position="275"/>
    </location>
</feature>